<dbReference type="InterPro" id="IPR005185">
    <property type="entry name" value="YccF"/>
</dbReference>
<organism evidence="3 4">
    <name type="scientific">Brenneria populi</name>
    <dbReference type="NCBI Taxonomy" id="1505588"/>
    <lineage>
        <taxon>Bacteria</taxon>
        <taxon>Pseudomonadati</taxon>
        <taxon>Pseudomonadota</taxon>
        <taxon>Gammaproteobacteria</taxon>
        <taxon>Enterobacterales</taxon>
        <taxon>Pectobacteriaceae</taxon>
        <taxon>Brenneria</taxon>
    </lineage>
</organism>
<comment type="caution">
    <text evidence="3">The sequence shown here is derived from an EMBL/GenBank/DDBJ whole genome shotgun (WGS) entry which is preliminary data.</text>
</comment>
<keyword evidence="1" id="KW-0812">Transmembrane</keyword>
<dbReference type="NCBIfam" id="NF008739">
    <property type="entry name" value="PRK11770.1-1"/>
    <property type="match status" value="1"/>
</dbReference>
<feature type="domain" description="Inner membrane component" evidence="2">
    <location>
        <begin position="4"/>
        <end position="53"/>
    </location>
</feature>
<dbReference type="EMBL" id="JAYWTM010000001">
    <property type="protein sequence ID" value="MEC5341096.1"/>
    <property type="molecule type" value="Genomic_DNA"/>
</dbReference>
<evidence type="ECO:0000313" key="3">
    <source>
        <dbReference type="EMBL" id="MEC5341096.1"/>
    </source>
</evidence>
<keyword evidence="1" id="KW-1003">Cell membrane</keyword>
<dbReference type="PANTHER" id="PTHR42903:SF1">
    <property type="entry name" value="INNER MEMBRANE PROTEIN YCCF"/>
    <property type="match status" value="1"/>
</dbReference>
<keyword evidence="1" id="KW-0472">Membrane</keyword>
<sequence length="149" mass="16678">MRTVLNILNFVLGGFFTTLSWLLATVVSALLIFTLPLTRSCWEITKLSLLPYGNEAIHVDELRPDGRNAILNAGGALLNIFWFIFFGWWLCLSHIVTGIAQCITIIGIPVGIANFKIAAIALWPVGRRVVSVETARVAREENARRNYHR</sequence>
<evidence type="ECO:0000259" key="2">
    <source>
        <dbReference type="Pfam" id="PF03733"/>
    </source>
</evidence>
<dbReference type="InterPro" id="IPR052937">
    <property type="entry name" value="Inner_membrane_protein"/>
</dbReference>
<accession>A0ABU6JK81</accession>
<protein>
    <recommendedName>
        <fullName evidence="1">Inner membrane protein YccF</fullName>
    </recommendedName>
</protein>
<evidence type="ECO:0000256" key="1">
    <source>
        <dbReference type="PIRNR" id="PIRNR028777"/>
    </source>
</evidence>
<dbReference type="PIRSF" id="PIRSF028777">
    <property type="entry name" value="UCP028777"/>
    <property type="match status" value="1"/>
</dbReference>
<feature type="transmembrane region" description="Helical" evidence="1">
    <location>
        <begin position="102"/>
        <end position="123"/>
    </location>
</feature>
<keyword evidence="1" id="KW-0997">Cell inner membrane</keyword>
<comment type="subcellular location">
    <subcellularLocation>
        <location evidence="1">Cell inner membrane</location>
        <topology evidence="1">Multi-pass membrane protein</topology>
    </subcellularLocation>
</comment>
<keyword evidence="1" id="KW-1133">Transmembrane helix</keyword>
<name>A0ABU6JK81_9GAMM</name>
<dbReference type="Proteomes" id="UP001309705">
    <property type="component" value="Unassembled WGS sequence"/>
</dbReference>
<keyword evidence="4" id="KW-1185">Reference proteome</keyword>
<dbReference type="Pfam" id="PF03733">
    <property type="entry name" value="YccF"/>
    <property type="match status" value="2"/>
</dbReference>
<dbReference type="RefSeq" id="WP_327616037.1">
    <property type="nucleotide sequence ID" value="NZ_JAYWTM010000001.1"/>
</dbReference>
<feature type="transmembrane region" description="Helical" evidence="1">
    <location>
        <begin position="7"/>
        <end position="33"/>
    </location>
</feature>
<proteinExistence type="predicted"/>
<dbReference type="PANTHER" id="PTHR42903">
    <property type="entry name" value="INNER MEMBRANE PROTEIN YCCF"/>
    <property type="match status" value="1"/>
</dbReference>
<dbReference type="InterPro" id="IPR031308">
    <property type="entry name" value="UCP028777"/>
</dbReference>
<gene>
    <name evidence="3" type="ORF">VSX58_00525</name>
</gene>
<feature type="domain" description="Inner membrane component" evidence="2">
    <location>
        <begin position="77"/>
        <end position="127"/>
    </location>
</feature>
<evidence type="ECO:0000313" key="4">
    <source>
        <dbReference type="Proteomes" id="UP001309705"/>
    </source>
</evidence>
<reference evidence="3 4" key="1">
    <citation type="journal article" date="2017" name="Int. J. Syst. Evol. Microbiol.">
        <title>Brenneria populi subsp. brevivirga subsp. nov. isolated from symptomatic bark of Populus x euramericana canker, and description of Brenneria populi subsp. populi subsp. nov.</title>
        <authorList>
            <person name="Zheng M.H."/>
            <person name="Piao C.G."/>
            <person name="Xue H."/>
            <person name="Guo M.W."/>
            <person name="Li Y."/>
        </authorList>
    </citation>
    <scope>NUCLEOTIDE SEQUENCE [LARGE SCALE GENOMIC DNA]</scope>
    <source>
        <strain evidence="3 4">D9-5</strain>
    </source>
</reference>
<feature type="transmembrane region" description="Helical" evidence="1">
    <location>
        <begin position="69"/>
        <end position="90"/>
    </location>
</feature>